<dbReference type="SUPFAM" id="SSF52799">
    <property type="entry name" value="(Phosphotyrosine protein) phosphatases II"/>
    <property type="match status" value="1"/>
</dbReference>
<accession>A0A9W7ZYK9</accession>
<reference evidence="5" key="1">
    <citation type="submission" date="2022-07" db="EMBL/GenBank/DDBJ databases">
        <title>Phylogenomic reconstructions and comparative analyses of Kickxellomycotina fungi.</title>
        <authorList>
            <person name="Reynolds N.K."/>
            <person name="Stajich J.E."/>
            <person name="Barry K."/>
            <person name="Grigoriev I.V."/>
            <person name="Crous P."/>
            <person name="Smith M.E."/>
        </authorList>
    </citation>
    <scope>NUCLEOTIDE SEQUENCE</scope>
    <source>
        <strain evidence="5">NBRC 100468</strain>
    </source>
</reference>
<keyword evidence="6" id="KW-1185">Reference proteome</keyword>
<dbReference type="CDD" id="cd14498">
    <property type="entry name" value="DSP"/>
    <property type="match status" value="1"/>
</dbReference>
<dbReference type="AlphaFoldDB" id="A0A9W7ZYK9"/>
<dbReference type="InterPro" id="IPR020422">
    <property type="entry name" value="TYR_PHOSPHATASE_DUAL_dom"/>
</dbReference>
<gene>
    <name evidence="5" type="ORF">H4219_002328</name>
</gene>
<evidence type="ECO:0000313" key="5">
    <source>
        <dbReference type="EMBL" id="KAJ1918878.1"/>
    </source>
</evidence>
<dbReference type="InterPro" id="IPR052449">
    <property type="entry name" value="STYX-Interacting_Phosphatase"/>
</dbReference>
<dbReference type="InterPro" id="IPR000387">
    <property type="entry name" value="Tyr_Pase_dom"/>
</dbReference>
<dbReference type="PANTHER" id="PTHR46588:SF1">
    <property type="entry name" value="SERINE_THREONINE_TYROSINE-INTERACTING PROTEIN"/>
    <property type="match status" value="1"/>
</dbReference>
<dbReference type="OrthoDB" id="2017893at2759"/>
<protein>
    <submittedName>
        <fullName evidence="5">Uncharacterized protein</fullName>
    </submittedName>
</protein>
<dbReference type="GO" id="GO:1990444">
    <property type="term" value="F:F-box domain binding"/>
    <property type="evidence" value="ECO:0007669"/>
    <property type="project" value="TreeGrafter"/>
</dbReference>
<evidence type="ECO:0000256" key="1">
    <source>
        <dbReference type="ARBA" id="ARBA00009649"/>
    </source>
</evidence>
<dbReference type="GO" id="GO:0005654">
    <property type="term" value="C:nucleoplasm"/>
    <property type="evidence" value="ECO:0007669"/>
    <property type="project" value="TreeGrafter"/>
</dbReference>
<organism evidence="5 6">
    <name type="scientific">Mycoemilia scoparia</name>
    <dbReference type="NCBI Taxonomy" id="417184"/>
    <lineage>
        <taxon>Eukaryota</taxon>
        <taxon>Fungi</taxon>
        <taxon>Fungi incertae sedis</taxon>
        <taxon>Zoopagomycota</taxon>
        <taxon>Kickxellomycotina</taxon>
        <taxon>Kickxellomycetes</taxon>
        <taxon>Kickxellales</taxon>
        <taxon>Kickxellaceae</taxon>
        <taxon>Mycoemilia</taxon>
    </lineage>
</organism>
<dbReference type="GO" id="GO:0062026">
    <property type="term" value="P:negative regulation of SCF-dependent proteasomal ubiquitin-dependent catabolic process"/>
    <property type="evidence" value="ECO:0007669"/>
    <property type="project" value="TreeGrafter"/>
</dbReference>
<dbReference type="Proteomes" id="UP001150538">
    <property type="component" value="Unassembled WGS sequence"/>
</dbReference>
<feature type="domain" description="Tyrosine specific protein phosphatases" evidence="4">
    <location>
        <begin position="121"/>
        <end position="175"/>
    </location>
</feature>
<dbReference type="PROSITE" id="PS50056">
    <property type="entry name" value="TYR_PHOSPHATASE_2"/>
    <property type="match status" value="1"/>
</dbReference>
<evidence type="ECO:0000259" key="4">
    <source>
        <dbReference type="PROSITE" id="PS50056"/>
    </source>
</evidence>
<proteinExistence type="inferred from homology"/>
<evidence type="ECO:0000256" key="2">
    <source>
        <dbReference type="SAM" id="MobiDB-lite"/>
    </source>
</evidence>
<dbReference type="Gene3D" id="3.90.190.10">
    <property type="entry name" value="Protein tyrosine phosphatase superfamily"/>
    <property type="match status" value="1"/>
</dbReference>
<dbReference type="InterPro" id="IPR029021">
    <property type="entry name" value="Prot-tyrosine_phosphatase-like"/>
</dbReference>
<feature type="region of interest" description="Disordered" evidence="2">
    <location>
        <begin position="202"/>
        <end position="238"/>
    </location>
</feature>
<sequence>MAQESANTEPKLPFENEQPQYYDRLPLQPKMYHDPIPFIPLPWIHSQRNQAQIMIDYLFIGDYISAKNADTMRSHQVRHAVCILDPSERLFIKEVFPKNLYYYFMEVPYNTDYPFVAQKFEEFAKIIEPLLLRKETVLVYCANGQSRSPSFVISYLIKRFQITFPNALKWCQNQRLCIHPTPQYEDFLRQYQASVVKPKPADYVSGAENGNSNIPTKRLTEHEDLSTKKLKTQVGPEQ</sequence>
<dbReference type="PANTHER" id="PTHR46588">
    <property type="entry name" value="SERINE/THREONINE/TYROSINE-INTERACTING PROTEIN"/>
    <property type="match status" value="1"/>
</dbReference>
<feature type="domain" description="Tyrosine-protein phosphatase" evidence="3">
    <location>
        <begin position="50"/>
        <end position="197"/>
    </location>
</feature>
<dbReference type="Pfam" id="PF00782">
    <property type="entry name" value="DSPc"/>
    <property type="match status" value="1"/>
</dbReference>
<dbReference type="InterPro" id="IPR000340">
    <property type="entry name" value="Dual-sp_phosphatase_cat-dom"/>
</dbReference>
<dbReference type="EMBL" id="JANBPU010000036">
    <property type="protein sequence ID" value="KAJ1918878.1"/>
    <property type="molecule type" value="Genomic_DNA"/>
</dbReference>
<dbReference type="GO" id="GO:0070372">
    <property type="term" value="P:regulation of ERK1 and ERK2 cascade"/>
    <property type="evidence" value="ECO:0007669"/>
    <property type="project" value="TreeGrafter"/>
</dbReference>
<comment type="similarity">
    <text evidence="1">Belongs to the protein-tyrosine phosphatase family. Non-receptor class subfamily.</text>
</comment>
<evidence type="ECO:0000259" key="3">
    <source>
        <dbReference type="PROSITE" id="PS50054"/>
    </source>
</evidence>
<dbReference type="SMART" id="SM00195">
    <property type="entry name" value="DSPc"/>
    <property type="match status" value="1"/>
</dbReference>
<comment type="caution">
    <text evidence="5">The sequence shown here is derived from an EMBL/GenBank/DDBJ whole genome shotgun (WGS) entry which is preliminary data.</text>
</comment>
<dbReference type="PROSITE" id="PS50054">
    <property type="entry name" value="TYR_PHOSPHATASE_DUAL"/>
    <property type="match status" value="1"/>
</dbReference>
<evidence type="ECO:0000313" key="6">
    <source>
        <dbReference type="Proteomes" id="UP001150538"/>
    </source>
</evidence>
<dbReference type="GO" id="GO:0140096">
    <property type="term" value="F:catalytic activity, acting on a protein"/>
    <property type="evidence" value="ECO:0007669"/>
    <property type="project" value="UniProtKB-ARBA"/>
</dbReference>
<feature type="compositionally biased region" description="Basic and acidic residues" evidence="2">
    <location>
        <begin position="218"/>
        <end position="227"/>
    </location>
</feature>
<dbReference type="GO" id="GO:0005737">
    <property type="term" value="C:cytoplasm"/>
    <property type="evidence" value="ECO:0007669"/>
    <property type="project" value="TreeGrafter"/>
</dbReference>
<name>A0A9W7ZYK9_9FUNG</name>